<accession>A0ABP7S4R6</accession>
<evidence type="ECO:0000313" key="2">
    <source>
        <dbReference type="Proteomes" id="UP001501627"/>
    </source>
</evidence>
<comment type="caution">
    <text evidence="1">The sequence shown here is derived from an EMBL/GenBank/DDBJ whole genome shotgun (WGS) entry which is preliminary data.</text>
</comment>
<evidence type="ECO:0000313" key="1">
    <source>
        <dbReference type="EMBL" id="GAA4006704.1"/>
    </source>
</evidence>
<name>A0ABP7S4R6_9BURK</name>
<dbReference type="Proteomes" id="UP001501627">
    <property type="component" value="Unassembled WGS sequence"/>
</dbReference>
<reference evidence="2" key="1">
    <citation type="journal article" date="2019" name="Int. J. Syst. Evol. Microbiol.">
        <title>The Global Catalogue of Microorganisms (GCM) 10K type strain sequencing project: providing services to taxonomists for standard genome sequencing and annotation.</title>
        <authorList>
            <consortium name="The Broad Institute Genomics Platform"/>
            <consortium name="The Broad Institute Genome Sequencing Center for Infectious Disease"/>
            <person name="Wu L."/>
            <person name="Ma J."/>
        </authorList>
    </citation>
    <scope>NUCLEOTIDE SEQUENCE [LARGE SCALE GENOMIC DNA]</scope>
    <source>
        <strain evidence="2">JCM 17561</strain>
    </source>
</reference>
<protein>
    <submittedName>
        <fullName evidence="1">Uncharacterized protein</fullName>
    </submittedName>
</protein>
<proteinExistence type="predicted"/>
<dbReference type="EMBL" id="BAABBP010000054">
    <property type="protein sequence ID" value="GAA4006704.1"/>
    <property type="molecule type" value="Genomic_DNA"/>
</dbReference>
<organism evidence="1 2">
    <name type="scientific">Comamonas faecalis</name>
    <dbReference type="NCBI Taxonomy" id="1387849"/>
    <lineage>
        <taxon>Bacteria</taxon>
        <taxon>Pseudomonadati</taxon>
        <taxon>Pseudomonadota</taxon>
        <taxon>Betaproteobacteria</taxon>
        <taxon>Burkholderiales</taxon>
        <taxon>Comamonadaceae</taxon>
        <taxon>Comamonas</taxon>
    </lineage>
</organism>
<sequence>MQAVQAEGLCVFCIRREIEFFQFGVGQDMASEGENHGRL</sequence>
<gene>
    <name evidence="1" type="ORF">GCM10022279_33250</name>
</gene>
<keyword evidence="2" id="KW-1185">Reference proteome</keyword>